<comment type="caution">
    <text evidence="1">The sequence shown here is derived from an EMBL/GenBank/DDBJ whole genome shotgun (WGS) entry which is preliminary data.</text>
</comment>
<evidence type="ECO:0000313" key="2">
    <source>
        <dbReference type="Proteomes" id="UP000886998"/>
    </source>
</evidence>
<name>A0A8X6INS4_9ARAC</name>
<evidence type="ECO:0000313" key="1">
    <source>
        <dbReference type="EMBL" id="GFS53534.1"/>
    </source>
</evidence>
<sequence>MYHLSHSHFNSLLTNISKGFLKKLLRSSPQNYVHKKPQICIQLSTGLFSVKLDSRGCSIRYTATFVGCRKKRPLPRFVEYVATSLDISTRICFRNELTRALSCPYH</sequence>
<proteinExistence type="predicted"/>
<keyword evidence="2" id="KW-1185">Reference proteome</keyword>
<dbReference type="Proteomes" id="UP000886998">
    <property type="component" value="Unassembled WGS sequence"/>
</dbReference>
<protein>
    <submittedName>
        <fullName evidence="1">Uncharacterized protein</fullName>
    </submittedName>
</protein>
<reference evidence="1" key="1">
    <citation type="submission" date="2020-08" db="EMBL/GenBank/DDBJ databases">
        <title>Multicomponent nature underlies the extraordinary mechanical properties of spider dragline silk.</title>
        <authorList>
            <person name="Kono N."/>
            <person name="Nakamura H."/>
            <person name="Mori M."/>
            <person name="Yoshida Y."/>
            <person name="Ohtoshi R."/>
            <person name="Malay A.D."/>
            <person name="Moran D.A.P."/>
            <person name="Tomita M."/>
            <person name="Numata K."/>
            <person name="Arakawa K."/>
        </authorList>
    </citation>
    <scope>NUCLEOTIDE SEQUENCE</scope>
</reference>
<gene>
    <name evidence="1" type="ORF">TNIN_492931</name>
</gene>
<dbReference type="AlphaFoldDB" id="A0A8X6INS4"/>
<accession>A0A8X6INS4</accession>
<dbReference type="EMBL" id="BMAV01026813">
    <property type="protein sequence ID" value="GFS53534.1"/>
    <property type="molecule type" value="Genomic_DNA"/>
</dbReference>
<organism evidence="1 2">
    <name type="scientific">Trichonephila inaurata madagascariensis</name>
    <dbReference type="NCBI Taxonomy" id="2747483"/>
    <lineage>
        <taxon>Eukaryota</taxon>
        <taxon>Metazoa</taxon>
        <taxon>Ecdysozoa</taxon>
        <taxon>Arthropoda</taxon>
        <taxon>Chelicerata</taxon>
        <taxon>Arachnida</taxon>
        <taxon>Araneae</taxon>
        <taxon>Araneomorphae</taxon>
        <taxon>Entelegynae</taxon>
        <taxon>Araneoidea</taxon>
        <taxon>Nephilidae</taxon>
        <taxon>Trichonephila</taxon>
        <taxon>Trichonephila inaurata</taxon>
    </lineage>
</organism>